<organism evidence="1 2">
    <name type="scientific">Solimonas terrae</name>
    <dbReference type="NCBI Taxonomy" id="1396819"/>
    <lineage>
        <taxon>Bacteria</taxon>
        <taxon>Pseudomonadati</taxon>
        <taxon>Pseudomonadota</taxon>
        <taxon>Gammaproteobacteria</taxon>
        <taxon>Nevskiales</taxon>
        <taxon>Nevskiaceae</taxon>
        <taxon>Solimonas</taxon>
    </lineage>
</organism>
<sequence length="119" mass="13305">MIESIPFPAGNVVGLRVDGRIGTEAYDAVRKTIDAKLATHDKLRIYVEVPAFDGMSAEAFFKDLKFGLKNWDRFEREAVVSDQSWVQNVLSVAAKLMPGVEVRSFAMAETEAAKEWICH</sequence>
<dbReference type="Proteomes" id="UP000472676">
    <property type="component" value="Unassembled WGS sequence"/>
</dbReference>
<gene>
    <name evidence="1" type="ORF">G7Y85_02710</name>
</gene>
<dbReference type="InterPro" id="IPR021866">
    <property type="entry name" value="SpoIIAA-like"/>
</dbReference>
<dbReference type="RefSeq" id="WP_166251283.1">
    <property type="nucleotide sequence ID" value="NZ_JAAMOW010000001.1"/>
</dbReference>
<evidence type="ECO:0000313" key="2">
    <source>
        <dbReference type="Proteomes" id="UP000472676"/>
    </source>
</evidence>
<reference evidence="1 2" key="1">
    <citation type="journal article" date="2014" name="Int. J. Syst. Evol. Microbiol.">
        <title>Solimonas terrae sp. nov., isolated from soil.</title>
        <authorList>
            <person name="Kim S.J."/>
            <person name="Moon J.Y."/>
            <person name="Weon H.Y."/>
            <person name="Ahn J.H."/>
            <person name="Chen W.M."/>
            <person name="Kwon S.W."/>
        </authorList>
    </citation>
    <scope>NUCLEOTIDE SEQUENCE [LARGE SCALE GENOMIC DNA]</scope>
    <source>
        <strain evidence="1 2">KIS83-12</strain>
    </source>
</reference>
<dbReference type="SUPFAM" id="SSF52091">
    <property type="entry name" value="SpoIIaa-like"/>
    <property type="match status" value="1"/>
</dbReference>
<dbReference type="EMBL" id="JAAMOW010000001">
    <property type="protein sequence ID" value="NGY03666.1"/>
    <property type="molecule type" value="Genomic_DNA"/>
</dbReference>
<keyword evidence="2" id="KW-1185">Reference proteome</keyword>
<proteinExistence type="predicted"/>
<dbReference type="InterPro" id="IPR036513">
    <property type="entry name" value="STAS_dom_sf"/>
</dbReference>
<protein>
    <submittedName>
        <fullName evidence="1">STAS/SEC14 domain-containing protein</fullName>
    </submittedName>
</protein>
<dbReference type="AlphaFoldDB" id="A0A6M2BM29"/>
<dbReference type="InterPro" id="IPR038396">
    <property type="entry name" value="SpoIIAA-like_sf"/>
</dbReference>
<accession>A0A6M2BM29</accession>
<evidence type="ECO:0000313" key="1">
    <source>
        <dbReference type="EMBL" id="NGY03666.1"/>
    </source>
</evidence>
<dbReference type="Gene3D" id="3.40.50.10600">
    <property type="entry name" value="SpoIIaa-like domains"/>
    <property type="match status" value="1"/>
</dbReference>
<dbReference type="Pfam" id="PF11964">
    <property type="entry name" value="SpoIIAA-like"/>
    <property type="match status" value="1"/>
</dbReference>
<comment type="caution">
    <text evidence="1">The sequence shown here is derived from an EMBL/GenBank/DDBJ whole genome shotgun (WGS) entry which is preliminary data.</text>
</comment>
<name>A0A6M2BM29_9GAMM</name>